<organism evidence="3 4">
    <name type="scientific">Platysternon megacephalum</name>
    <name type="common">big-headed turtle</name>
    <dbReference type="NCBI Taxonomy" id="55544"/>
    <lineage>
        <taxon>Eukaryota</taxon>
        <taxon>Metazoa</taxon>
        <taxon>Chordata</taxon>
        <taxon>Craniata</taxon>
        <taxon>Vertebrata</taxon>
        <taxon>Euteleostomi</taxon>
        <taxon>Archelosauria</taxon>
        <taxon>Testudinata</taxon>
        <taxon>Testudines</taxon>
        <taxon>Cryptodira</taxon>
        <taxon>Durocryptodira</taxon>
        <taxon>Testudinoidea</taxon>
        <taxon>Platysternidae</taxon>
        <taxon>Platysternon</taxon>
    </lineage>
</organism>
<proteinExistence type="predicted"/>
<keyword evidence="3" id="KW-0378">Hydrolase</keyword>
<reference evidence="3 4" key="1">
    <citation type="submission" date="2019-04" db="EMBL/GenBank/DDBJ databases">
        <title>Draft genome of the big-headed turtle Platysternon megacephalum.</title>
        <authorList>
            <person name="Gong S."/>
        </authorList>
    </citation>
    <scope>NUCLEOTIDE SEQUENCE [LARGE SCALE GENOMIC DNA]</scope>
    <source>
        <strain evidence="3">DO16091913</strain>
        <tissue evidence="3">Muscle</tissue>
    </source>
</reference>
<protein>
    <submittedName>
        <fullName evidence="3">Putative helicase Mov10l1</fullName>
    </submittedName>
</protein>
<keyword evidence="3" id="KW-0547">Nucleotide-binding</keyword>
<gene>
    <name evidence="3" type="ORF">DR999_PMT04798</name>
</gene>
<dbReference type="Proteomes" id="UP000297703">
    <property type="component" value="Unassembled WGS sequence"/>
</dbReference>
<sequence>MASPRHGHLAAAALFFAQCLAARFQLVDGLTARRPQGVFYEVVQSAPRVEENVQVDSHLYSHRWKRHSESLKSVDTNRASMGQDSSEPGGFTDLLLDEGHDNTTQIEVEIHST</sequence>
<keyword evidence="4" id="KW-1185">Reference proteome</keyword>
<feature type="region of interest" description="Disordered" evidence="1">
    <location>
        <begin position="71"/>
        <end position="97"/>
    </location>
</feature>
<name>A0A4D9ES38_9SAUR</name>
<feature type="compositionally biased region" description="Polar residues" evidence="1">
    <location>
        <begin position="73"/>
        <end position="86"/>
    </location>
</feature>
<evidence type="ECO:0000256" key="2">
    <source>
        <dbReference type="SAM" id="SignalP"/>
    </source>
</evidence>
<feature type="chain" id="PRO_5020024148" evidence="2">
    <location>
        <begin position="22"/>
        <end position="113"/>
    </location>
</feature>
<evidence type="ECO:0000313" key="4">
    <source>
        <dbReference type="Proteomes" id="UP000297703"/>
    </source>
</evidence>
<feature type="signal peptide" evidence="2">
    <location>
        <begin position="1"/>
        <end position="21"/>
    </location>
</feature>
<keyword evidence="3" id="KW-0067">ATP-binding</keyword>
<keyword evidence="2" id="KW-0732">Signal</keyword>
<evidence type="ECO:0000313" key="3">
    <source>
        <dbReference type="EMBL" id="TFK11975.1"/>
    </source>
</evidence>
<dbReference type="GO" id="GO:0004386">
    <property type="term" value="F:helicase activity"/>
    <property type="evidence" value="ECO:0007669"/>
    <property type="project" value="UniProtKB-KW"/>
</dbReference>
<keyword evidence="3" id="KW-0347">Helicase</keyword>
<dbReference type="OrthoDB" id="6285106at2759"/>
<accession>A0A4D9ES38</accession>
<evidence type="ECO:0000256" key="1">
    <source>
        <dbReference type="SAM" id="MobiDB-lite"/>
    </source>
</evidence>
<dbReference type="EMBL" id="QXTE01000026">
    <property type="protein sequence ID" value="TFK11975.1"/>
    <property type="molecule type" value="Genomic_DNA"/>
</dbReference>
<comment type="caution">
    <text evidence="3">The sequence shown here is derived from an EMBL/GenBank/DDBJ whole genome shotgun (WGS) entry which is preliminary data.</text>
</comment>
<reference evidence="3 4" key="2">
    <citation type="submission" date="2019-04" db="EMBL/GenBank/DDBJ databases">
        <title>The genome sequence of big-headed turtle.</title>
        <authorList>
            <person name="Gong S."/>
        </authorList>
    </citation>
    <scope>NUCLEOTIDE SEQUENCE [LARGE SCALE GENOMIC DNA]</scope>
    <source>
        <strain evidence="3">DO16091913</strain>
        <tissue evidence="3">Muscle</tissue>
    </source>
</reference>
<dbReference type="AlphaFoldDB" id="A0A4D9ES38"/>